<accession>A0A176VFC6</accession>
<dbReference type="Proteomes" id="UP000077202">
    <property type="component" value="Unassembled WGS sequence"/>
</dbReference>
<feature type="region of interest" description="Disordered" evidence="1">
    <location>
        <begin position="197"/>
        <end position="225"/>
    </location>
</feature>
<reference evidence="2" key="1">
    <citation type="submission" date="2016-03" db="EMBL/GenBank/DDBJ databases">
        <title>Mechanisms controlling the formation of the plant cell surface in tip-growing cells are functionally conserved among land plants.</title>
        <authorList>
            <person name="Honkanen S."/>
            <person name="Jones V.A."/>
            <person name="Morieri G."/>
            <person name="Champion C."/>
            <person name="Hetherington A.J."/>
            <person name="Kelly S."/>
            <person name="Saint-Marcoux D."/>
            <person name="Proust H."/>
            <person name="Prescott H."/>
            <person name="Dolan L."/>
        </authorList>
    </citation>
    <scope>NUCLEOTIDE SEQUENCE [LARGE SCALE GENOMIC DNA]</scope>
    <source>
        <tissue evidence="2">Whole gametophyte</tissue>
    </source>
</reference>
<protein>
    <submittedName>
        <fullName evidence="2">Uncharacterized protein</fullName>
    </submittedName>
</protein>
<gene>
    <name evidence="2" type="ORF">AXG93_4129s1130</name>
</gene>
<comment type="caution">
    <text evidence="2">The sequence shown here is derived from an EMBL/GenBank/DDBJ whole genome shotgun (WGS) entry which is preliminary data.</text>
</comment>
<evidence type="ECO:0000313" key="3">
    <source>
        <dbReference type="Proteomes" id="UP000077202"/>
    </source>
</evidence>
<name>A0A176VFC6_MARPO</name>
<dbReference type="EMBL" id="LVLJ01003939">
    <property type="protein sequence ID" value="OAE19082.1"/>
    <property type="molecule type" value="Genomic_DNA"/>
</dbReference>
<organism evidence="2 3">
    <name type="scientific">Marchantia polymorpha subsp. ruderalis</name>
    <dbReference type="NCBI Taxonomy" id="1480154"/>
    <lineage>
        <taxon>Eukaryota</taxon>
        <taxon>Viridiplantae</taxon>
        <taxon>Streptophyta</taxon>
        <taxon>Embryophyta</taxon>
        <taxon>Marchantiophyta</taxon>
        <taxon>Marchantiopsida</taxon>
        <taxon>Marchantiidae</taxon>
        <taxon>Marchantiales</taxon>
        <taxon>Marchantiaceae</taxon>
        <taxon>Marchantia</taxon>
    </lineage>
</organism>
<evidence type="ECO:0000256" key="1">
    <source>
        <dbReference type="SAM" id="MobiDB-lite"/>
    </source>
</evidence>
<dbReference type="AlphaFoldDB" id="A0A176VFC6"/>
<evidence type="ECO:0000313" key="2">
    <source>
        <dbReference type="EMBL" id="OAE19082.1"/>
    </source>
</evidence>
<sequence length="474" mass="53793">MCVSAAGELQEKVYHEASVVLTAQTLVRQYQVSSCVPRQMEKTVECTLSGRMSSLGIAEENADSRVQPTTGQSDYGPLLLFFEGSSSKQDKLRFVKYKGQIGVELVGMDLRVPVLAAAVECSKWQEHAFSRLRGLLLGQRQLALSQDWASERRVGTRLTASVRFGTYFVIDVPLDLRQQQSIAELEHCVNGRKKNVQLDRTNARSSSRSSWNVGPAASDRPGAEFKKSNPTLFKQVRQSLIPHVRGSMEKLRIKMHEEGFRRLGLSSDIYQLTILVPNNKNSKIYEYQVKVNSGLEFISLEKSPPKLWLRATLVSGEREESEAHERISSDAHTSVEQPRPNCVRYAVKIEELIQEGMLRDRLEQQPILEFAPGQEPGGCIMRVSDEYLRMVKFVRNEREEKWVSKDGLIVKLQDSMEWEGWSVGQNLINGQKVRQEVEVTMRDADAHLLGSLVAAEEFITQFWNTGLRFKEFLL</sequence>
<proteinExistence type="predicted"/>
<keyword evidence="3" id="KW-1185">Reference proteome</keyword>
<feature type="compositionally biased region" description="Polar residues" evidence="1">
    <location>
        <begin position="198"/>
        <end position="212"/>
    </location>
</feature>